<feature type="compositionally biased region" description="Polar residues" evidence="1">
    <location>
        <begin position="413"/>
        <end position="431"/>
    </location>
</feature>
<proteinExistence type="predicted"/>
<feature type="compositionally biased region" description="Basic and acidic residues" evidence="1">
    <location>
        <begin position="432"/>
        <end position="460"/>
    </location>
</feature>
<dbReference type="GeneTree" id="ENSGT00940000163031"/>
<accession>A0A6P8ER23</accession>
<evidence type="ECO:0000313" key="4">
    <source>
        <dbReference type="RefSeq" id="XP_031414530.1"/>
    </source>
</evidence>
<dbReference type="RefSeq" id="XP_031414530.1">
    <property type="nucleotide sequence ID" value="XM_031558670.2"/>
</dbReference>
<feature type="region of interest" description="Disordered" evidence="1">
    <location>
        <begin position="1"/>
        <end position="21"/>
    </location>
</feature>
<feature type="compositionally biased region" description="Polar residues" evidence="1">
    <location>
        <begin position="864"/>
        <end position="881"/>
    </location>
</feature>
<feature type="region of interest" description="Disordered" evidence="1">
    <location>
        <begin position="35"/>
        <end position="66"/>
    </location>
</feature>
<feature type="region of interest" description="Disordered" evidence="1">
    <location>
        <begin position="767"/>
        <end position="1047"/>
    </location>
</feature>
<feature type="compositionally biased region" description="Low complexity" evidence="1">
    <location>
        <begin position="208"/>
        <end position="225"/>
    </location>
</feature>
<feature type="compositionally biased region" description="Basic and acidic residues" evidence="1">
    <location>
        <begin position="634"/>
        <end position="711"/>
    </location>
</feature>
<sequence>MSRNTDIERGGDEAPGRKKSRFKALKSRLFGRLKRKDTDGLMKQSQSTSDVTAPEAVRGGYDSEEDFLYPKGTLSSRALSHDSIFLADQAQSSSEPTRVLSQENVHSKIKTLQLKLQQQNFRLGPPPLLITSKRLEDSGTTSDDDGLPHSPPEMSFQDGGRHVSSYKFPDTLRNRSSLSLAGTGSEEEEQFWSQPPSRPLSPLPHPSMRPSSPTQAATSTPSPRTDFSSPADFTPSLDTSAARHRMSVKPQNQRPRNKSKKQNTSVYRPRSESMHDLCQVLSEGEEEAVEGSLSPEERVRFRSKSTQIILTQSDDLLLLELQTDREHNMSPEPQEGDLLMPDPVHPLEGDLLMPDPEHPLPRSNSTHVISEDEDPEQTEPEVCITSNPLYLQPIPGEWQPEPSDRTPPPVLPSTLTKPTMTAESLEQSVTTERSRDEEQEKCLEEPEQQTEPHKQLESTEGKPPSAPPPELESETLQKEEQSVTVAADELRPAQDAERVSSREKRKSLVREISTQPFHQADTPTKCQPVAAPRVRKPVSDPSHTASLKRRTESAGTEREKEVTTQPDVVLRARVTPAGQESQMSMDNEKSRPNSGSFHFSISSARRRERNITNPEKVRKPVEPVGMAPSNSKDTSVKHRDKLEEKTKESPQKHQFAAEKNRDQLEEKTKEIPQKHQFAAEKHRDQLEEKTKEIPQKHQFAAEKRTSLRREIVPNSPVTRTTEEKTDGHVRDAKGLESQRKADAEEETRNAFGVTLRATSLSLKYRSEAAQLEGKPKRHSLEASYMRAISEDLADQHMGSPQSSRDKGSSTMRAETTNKPSVLRKHSSMNSDSGPTATVPSGPSAEDLTSKDTTATTRRQDRGSRSSLDSAEALNTETTWKSTAWERVRDQQQQQQQQQLTTQPASEASVPETPTPVQLRPLQKTASAPPPPKSAAKPSTLTPAPKPTARGPPDRPLVTRVTDRTAVERRCDGANMAEEKKPTLSRMNDGVPCGDHQAKENFKPEAGSCGSSGSKLSSLSLQQSARSQPSWMELAKRKSLAWNDKSSD</sequence>
<feature type="domain" description="DUF4592" evidence="2">
    <location>
        <begin position="119"/>
        <end position="256"/>
    </location>
</feature>
<dbReference type="KEGG" id="char:116218177"/>
<feature type="compositionally biased region" description="Polar residues" evidence="1">
    <location>
        <begin position="827"/>
        <end position="840"/>
    </location>
</feature>
<feature type="compositionally biased region" description="Polar residues" evidence="1">
    <location>
        <begin position="512"/>
        <end position="525"/>
    </location>
</feature>
<evidence type="ECO:0000313" key="5">
    <source>
        <dbReference type="RefSeq" id="XP_042558787.1"/>
    </source>
</evidence>
<dbReference type="InterPro" id="IPR028030">
    <property type="entry name" value="DUF4592"/>
</dbReference>
<dbReference type="AlphaFoldDB" id="A0A6P8ER23"/>
<feature type="compositionally biased region" description="Low complexity" evidence="1">
    <location>
        <begin position="1006"/>
        <end position="1029"/>
    </location>
</feature>
<dbReference type="Proteomes" id="UP000515152">
    <property type="component" value="Chromosome 21"/>
</dbReference>
<feature type="compositionally biased region" description="Pro residues" evidence="1">
    <location>
        <begin position="196"/>
        <end position="207"/>
    </location>
</feature>
<feature type="region of interest" description="Disordered" evidence="1">
    <location>
        <begin position="327"/>
        <end position="749"/>
    </location>
</feature>
<gene>
    <name evidence="4 5" type="primary">cracdlb</name>
</gene>
<organism evidence="3 4">
    <name type="scientific">Clupea harengus</name>
    <name type="common">Atlantic herring</name>
    <dbReference type="NCBI Taxonomy" id="7950"/>
    <lineage>
        <taxon>Eukaryota</taxon>
        <taxon>Metazoa</taxon>
        <taxon>Chordata</taxon>
        <taxon>Craniata</taxon>
        <taxon>Vertebrata</taxon>
        <taxon>Euteleostomi</taxon>
        <taxon>Actinopterygii</taxon>
        <taxon>Neopterygii</taxon>
        <taxon>Teleostei</taxon>
        <taxon>Clupei</taxon>
        <taxon>Clupeiformes</taxon>
        <taxon>Clupeoidei</taxon>
        <taxon>Clupeidae</taxon>
        <taxon>Clupea</taxon>
    </lineage>
</organism>
<dbReference type="PANTHER" id="PTHR47743:SF1">
    <property type="entry name" value="CRACD-LIKE PROTEIN"/>
    <property type="match status" value="1"/>
</dbReference>
<feature type="compositionally biased region" description="Basic and acidic residues" evidence="1">
    <location>
        <begin position="960"/>
        <end position="981"/>
    </location>
</feature>
<evidence type="ECO:0000313" key="3">
    <source>
        <dbReference type="Proteomes" id="UP000515152"/>
    </source>
</evidence>
<feature type="compositionally biased region" description="Basic and acidic residues" evidence="1">
    <location>
        <begin position="488"/>
        <end position="509"/>
    </location>
</feature>
<name>A0A6P8ER23_CLUHA</name>
<keyword evidence="3" id="KW-1185">Reference proteome</keyword>
<feature type="compositionally biased region" description="Basic and acidic residues" evidence="1">
    <location>
        <begin position="720"/>
        <end position="748"/>
    </location>
</feature>
<feature type="compositionally biased region" description="Basic and acidic residues" evidence="1">
    <location>
        <begin position="1"/>
        <end position="16"/>
    </location>
</feature>
<feature type="region of interest" description="Disordered" evidence="1">
    <location>
        <begin position="118"/>
        <end position="274"/>
    </location>
</feature>
<dbReference type="CTD" id="571514"/>
<evidence type="ECO:0000259" key="2">
    <source>
        <dbReference type="Pfam" id="PF15262"/>
    </source>
</evidence>
<feature type="compositionally biased region" description="Basic and acidic residues" evidence="1">
    <location>
        <begin position="549"/>
        <end position="562"/>
    </location>
</feature>
<dbReference type="Pfam" id="PF15262">
    <property type="entry name" value="DUF4592"/>
    <property type="match status" value="1"/>
</dbReference>
<dbReference type="PANTHER" id="PTHR47743">
    <property type="entry name" value="KIAA1210 / KIAA1211 FAMILY MEMBER"/>
    <property type="match status" value="1"/>
</dbReference>
<dbReference type="RefSeq" id="XP_042558787.1">
    <property type="nucleotide sequence ID" value="XM_042702853.1"/>
</dbReference>
<feature type="compositionally biased region" description="Polar residues" evidence="1">
    <location>
        <begin position="798"/>
        <end position="819"/>
    </location>
</feature>
<evidence type="ECO:0000256" key="1">
    <source>
        <dbReference type="SAM" id="MobiDB-lite"/>
    </source>
</evidence>
<feature type="compositionally biased region" description="Polar residues" evidence="1">
    <location>
        <begin position="592"/>
        <end position="603"/>
    </location>
</feature>
<dbReference type="GeneID" id="116218177"/>
<protein>
    <submittedName>
        <fullName evidence="4 5">CRACD-like protein isoform X1</fullName>
    </submittedName>
</protein>
<dbReference type="OrthoDB" id="9944945at2759"/>
<dbReference type="InterPro" id="IPR026713">
    <property type="entry name" value="CRACD-like"/>
</dbReference>
<reference evidence="4 5" key="1">
    <citation type="submission" date="2025-04" db="UniProtKB">
        <authorList>
            <consortium name="RefSeq"/>
        </authorList>
    </citation>
    <scope>IDENTIFICATION</scope>
</reference>